<sequence length="407" mass="44932">MSVEIPINDTTSAAAADITDANPIPEKYRHRTLINQRYIYEKKIGSGSFGCVYRGKNVISGDNVAIKYEATTTNIPTLLWESKILNHLAGIQGVVKLRYYGTESNKNIIVMDLFSHTLCEEIAKIKTDGTIPIIDKSSNTVATSTAAASTDSSSALSPDDEEDISASAQVSVLTQHASSNDDDSQGVSGISQTIHPAVMHIVTSSNSMPSPPSILPHIKEVVKHLISMIQIIGRIHDAGVVHRDIKPENFMLSSGGGGGGGSGGGDNRLHIIDFGLSRFYMKGDKHVVNTYDRTIVGTIRYISKHIHDGDVYSRRDDIISIIYVAIYLAKGKLPWMGMSPPKGDIRTKEDMVYDKKLKTTSEELCQGIPYLFQKLLDYSYSLEFDDKPDYSYMIRQCKNFLKIYLQI</sequence>
<dbReference type="GO" id="GO:0005524">
    <property type="term" value="F:ATP binding"/>
    <property type="evidence" value="ECO:0007669"/>
    <property type="project" value="UniProtKB-KW"/>
</dbReference>
<dbReference type="InterPro" id="IPR011009">
    <property type="entry name" value="Kinase-like_dom_sf"/>
</dbReference>
<organism evidence="5">
    <name type="scientific">viral metagenome</name>
    <dbReference type="NCBI Taxonomy" id="1070528"/>
    <lineage>
        <taxon>unclassified sequences</taxon>
        <taxon>metagenomes</taxon>
        <taxon>organismal metagenomes</taxon>
    </lineage>
</organism>
<proteinExistence type="predicted"/>
<dbReference type="InterPro" id="IPR008271">
    <property type="entry name" value="Ser/Thr_kinase_AS"/>
</dbReference>
<dbReference type="Gene3D" id="1.10.510.10">
    <property type="entry name" value="Transferase(Phosphotransferase) domain 1"/>
    <property type="match status" value="1"/>
</dbReference>
<evidence type="ECO:0000256" key="1">
    <source>
        <dbReference type="ARBA" id="ARBA00012513"/>
    </source>
</evidence>
<dbReference type="EMBL" id="MN738957">
    <property type="protein sequence ID" value="QHT33053.1"/>
    <property type="molecule type" value="Genomic_DNA"/>
</dbReference>
<evidence type="ECO:0000256" key="3">
    <source>
        <dbReference type="ARBA" id="ARBA00022840"/>
    </source>
</evidence>
<feature type="domain" description="Protein kinase" evidence="4">
    <location>
        <begin position="38"/>
        <end position="401"/>
    </location>
</feature>
<dbReference type="InterPro" id="IPR050235">
    <property type="entry name" value="CK1_Ser-Thr_kinase"/>
</dbReference>
<keyword evidence="2" id="KW-0547">Nucleotide-binding</keyword>
<dbReference type="GO" id="GO:0004674">
    <property type="term" value="F:protein serine/threonine kinase activity"/>
    <property type="evidence" value="ECO:0007669"/>
    <property type="project" value="UniProtKB-EC"/>
</dbReference>
<dbReference type="EC" id="2.7.11.1" evidence="1"/>
<dbReference type="PROSITE" id="PS50011">
    <property type="entry name" value="PROTEIN_KINASE_DOM"/>
    <property type="match status" value="1"/>
</dbReference>
<dbReference type="PROSITE" id="PS00107">
    <property type="entry name" value="PROTEIN_KINASE_ATP"/>
    <property type="match status" value="1"/>
</dbReference>
<evidence type="ECO:0000259" key="4">
    <source>
        <dbReference type="PROSITE" id="PS50011"/>
    </source>
</evidence>
<protein>
    <recommendedName>
        <fullName evidence="1">non-specific serine/threonine protein kinase</fullName>
        <ecNumber evidence="1">2.7.11.1</ecNumber>
    </recommendedName>
</protein>
<name>A0A6C0EX06_9ZZZZ</name>
<dbReference type="PANTHER" id="PTHR11909">
    <property type="entry name" value="CASEIN KINASE-RELATED"/>
    <property type="match status" value="1"/>
</dbReference>
<dbReference type="Pfam" id="PF00069">
    <property type="entry name" value="Pkinase"/>
    <property type="match status" value="1"/>
</dbReference>
<dbReference type="Gene3D" id="3.30.200.20">
    <property type="entry name" value="Phosphorylase Kinase, domain 1"/>
    <property type="match status" value="1"/>
</dbReference>
<dbReference type="InterPro" id="IPR000719">
    <property type="entry name" value="Prot_kinase_dom"/>
</dbReference>
<dbReference type="AlphaFoldDB" id="A0A6C0EX06"/>
<evidence type="ECO:0000256" key="2">
    <source>
        <dbReference type="ARBA" id="ARBA00022741"/>
    </source>
</evidence>
<keyword evidence="3" id="KW-0067">ATP-binding</keyword>
<dbReference type="SMART" id="SM00220">
    <property type="entry name" value="S_TKc"/>
    <property type="match status" value="1"/>
</dbReference>
<accession>A0A6C0EX06</accession>
<dbReference type="InterPro" id="IPR017441">
    <property type="entry name" value="Protein_kinase_ATP_BS"/>
</dbReference>
<dbReference type="PROSITE" id="PS00108">
    <property type="entry name" value="PROTEIN_KINASE_ST"/>
    <property type="match status" value="1"/>
</dbReference>
<evidence type="ECO:0000313" key="5">
    <source>
        <dbReference type="EMBL" id="QHT33053.1"/>
    </source>
</evidence>
<dbReference type="SUPFAM" id="SSF56112">
    <property type="entry name" value="Protein kinase-like (PK-like)"/>
    <property type="match status" value="1"/>
</dbReference>
<reference evidence="5" key="1">
    <citation type="journal article" date="2020" name="Nature">
        <title>Giant virus diversity and host interactions through global metagenomics.</title>
        <authorList>
            <person name="Schulz F."/>
            <person name="Roux S."/>
            <person name="Paez-Espino D."/>
            <person name="Jungbluth S."/>
            <person name="Walsh D.A."/>
            <person name="Denef V.J."/>
            <person name="McMahon K.D."/>
            <person name="Konstantinidis K.T."/>
            <person name="Eloe-Fadrosh E.A."/>
            <person name="Kyrpides N.C."/>
            <person name="Woyke T."/>
        </authorList>
    </citation>
    <scope>NUCLEOTIDE SEQUENCE</scope>
    <source>
        <strain evidence="5">GVMAG-M-3300009161-34</strain>
    </source>
</reference>